<gene>
    <name evidence="2" type="ORF">F383_08280</name>
</gene>
<dbReference type="Proteomes" id="UP000032142">
    <property type="component" value="Unassembled WGS sequence"/>
</dbReference>
<sequence>MFSLSRCLFRRLLIFVIFLGSSPSRKLGECYRLRFMHVINVWIRWLGS</sequence>
<feature type="chain" id="PRO_5002076824" evidence="1">
    <location>
        <begin position="29"/>
        <end position="48"/>
    </location>
</feature>
<keyword evidence="1" id="KW-0732">Signal</keyword>
<keyword evidence="3" id="KW-1185">Reference proteome</keyword>
<reference evidence="3" key="1">
    <citation type="submission" date="2014-09" db="EMBL/GenBank/DDBJ databases">
        <authorList>
            <person name="Mudge J."/>
            <person name="Ramaraj T."/>
            <person name="Lindquist I.E."/>
            <person name="Bharti A.K."/>
            <person name="Sundararajan A."/>
            <person name="Cameron C.T."/>
            <person name="Woodward J.E."/>
            <person name="May G.D."/>
            <person name="Brubaker C."/>
            <person name="Broadhvest J."/>
            <person name="Wilkins T.A."/>
        </authorList>
    </citation>
    <scope>NUCLEOTIDE SEQUENCE</scope>
    <source>
        <strain evidence="3">cv. AKA8401</strain>
    </source>
</reference>
<accession>A0A0B0NE17</accession>
<dbReference type="EMBL" id="KN395213">
    <property type="protein sequence ID" value="KHG11095.1"/>
    <property type="molecule type" value="Genomic_DNA"/>
</dbReference>
<evidence type="ECO:0000256" key="1">
    <source>
        <dbReference type="SAM" id="SignalP"/>
    </source>
</evidence>
<evidence type="ECO:0000313" key="3">
    <source>
        <dbReference type="Proteomes" id="UP000032142"/>
    </source>
</evidence>
<dbReference type="AlphaFoldDB" id="A0A0B0NE17"/>
<evidence type="ECO:0000313" key="2">
    <source>
        <dbReference type="EMBL" id="KHG11095.1"/>
    </source>
</evidence>
<feature type="signal peptide" evidence="1">
    <location>
        <begin position="1"/>
        <end position="28"/>
    </location>
</feature>
<protein>
    <submittedName>
        <fullName evidence="2">Uncharacterized protein</fullName>
    </submittedName>
</protein>
<name>A0A0B0NE17_GOSAR</name>
<proteinExistence type="predicted"/>
<organism evidence="2 3">
    <name type="scientific">Gossypium arboreum</name>
    <name type="common">Tree cotton</name>
    <name type="synonym">Gossypium nanking</name>
    <dbReference type="NCBI Taxonomy" id="29729"/>
    <lineage>
        <taxon>Eukaryota</taxon>
        <taxon>Viridiplantae</taxon>
        <taxon>Streptophyta</taxon>
        <taxon>Embryophyta</taxon>
        <taxon>Tracheophyta</taxon>
        <taxon>Spermatophyta</taxon>
        <taxon>Magnoliopsida</taxon>
        <taxon>eudicotyledons</taxon>
        <taxon>Gunneridae</taxon>
        <taxon>Pentapetalae</taxon>
        <taxon>rosids</taxon>
        <taxon>malvids</taxon>
        <taxon>Malvales</taxon>
        <taxon>Malvaceae</taxon>
        <taxon>Malvoideae</taxon>
        <taxon>Gossypium</taxon>
    </lineage>
</organism>